<sequence length="423" mass="46430">FELEKKIKIVNTFAQLLEDNTEKLIKICVLEAGKTIKDSVNDLREAVDFCYYYSSEARRLFSKPNILKGPTGEKNKLVYEGKGVVFAISPWNFPIAIFTGQIVAALLSGNTVIAKPAEQTSIIAYEIVKLFFKAGLPVESLQLLLGDGEIIGPQVLSDERIKGVVFTGSCETAKKIQKNLSERKGEIVPLTAETGGLNFMVIDSSALTEQVVDDAIESGFNGAGQRCSALRILAIQDEVYDKTIKMLSGATEKIKIGLPNLISTDIGPVIDREAKDKINNHINSFKSKVLAQAPLDAKYKGHFVQPTIIEIKDLKEINKEIFGPVIHVYRYHADKIEELVEDINSMNYGLTLGIQSRIENTINYIFDNVSIGNIYINRNIVGAVVGAQPFGGRGLSGTGPKAGGPNYLLKFVNEKSYSYDTTA</sequence>
<feature type="non-terminal residue" evidence="4">
    <location>
        <position position="1"/>
    </location>
</feature>
<dbReference type="InterPro" id="IPR015590">
    <property type="entry name" value="Aldehyde_DH_dom"/>
</dbReference>
<name>A0A382KFJ4_9ZZZZ</name>
<dbReference type="CDD" id="cd07125">
    <property type="entry name" value="ALDH_PutA-P5CDH"/>
    <property type="match status" value="1"/>
</dbReference>
<evidence type="ECO:0000256" key="1">
    <source>
        <dbReference type="ARBA" id="ARBA00023002"/>
    </source>
</evidence>
<dbReference type="InterPro" id="IPR016163">
    <property type="entry name" value="Ald_DH_C"/>
</dbReference>
<reference evidence="4" key="1">
    <citation type="submission" date="2018-05" db="EMBL/GenBank/DDBJ databases">
        <authorList>
            <person name="Lanie J.A."/>
            <person name="Ng W.-L."/>
            <person name="Kazmierczak K.M."/>
            <person name="Andrzejewski T.M."/>
            <person name="Davidsen T.M."/>
            <person name="Wayne K.J."/>
            <person name="Tettelin H."/>
            <person name="Glass J.I."/>
            <person name="Rusch D."/>
            <person name="Podicherti R."/>
            <person name="Tsui H.-C.T."/>
            <person name="Winkler M.E."/>
        </authorList>
    </citation>
    <scope>NUCLEOTIDE SEQUENCE</scope>
</reference>
<dbReference type="NCBIfam" id="TIGR01238">
    <property type="entry name" value="D1pyr5carbox3"/>
    <property type="match status" value="1"/>
</dbReference>
<gene>
    <name evidence="4" type="ORF">METZ01_LOCUS274335</name>
</gene>
<dbReference type="SUPFAM" id="SSF53720">
    <property type="entry name" value="ALDH-like"/>
    <property type="match status" value="1"/>
</dbReference>
<dbReference type="GO" id="GO:0010133">
    <property type="term" value="P:L-proline catabolic process to L-glutamate"/>
    <property type="evidence" value="ECO:0007669"/>
    <property type="project" value="TreeGrafter"/>
</dbReference>
<dbReference type="GO" id="GO:0003842">
    <property type="term" value="F:L-glutamate gamma-semialdehyde dehydrogenase activity"/>
    <property type="evidence" value="ECO:0007669"/>
    <property type="project" value="InterPro"/>
</dbReference>
<dbReference type="PANTHER" id="PTHR42862:SF1">
    <property type="entry name" value="DELTA-1-PYRROLINE-5-CARBOXYLATE DEHYDROGENASE 2, ISOFORM A-RELATED"/>
    <property type="match status" value="1"/>
</dbReference>
<dbReference type="InterPro" id="IPR050485">
    <property type="entry name" value="Proline_metab_enzyme"/>
</dbReference>
<dbReference type="Gene3D" id="3.40.309.10">
    <property type="entry name" value="Aldehyde Dehydrogenase, Chain A, domain 2"/>
    <property type="match status" value="1"/>
</dbReference>
<keyword evidence="1" id="KW-0560">Oxidoreductase</keyword>
<evidence type="ECO:0000313" key="4">
    <source>
        <dbReference type="EMBL" id="SVC21481.1"/>
    </source>
</evidence>
<evidence type="ECO:0000256" key="2">
    <source>
        <dbReference type="ARBA" id="ARBA00023027"/>
    </source>
</evidence>
<protein>
    <recommendedName>
        <fullName evidence="3">Aldehyde dehydrogenase domain-containing protein</fullName>
    </recommendedName>
</protein>
<dbReference type="Gene3D" id="3.40.605.10">
    <property type="entry name" value="Aldehyde Dehydrogenase, Chain A, domain 1"/>
    <property type="match status" value="1"/>
</dbReference>
<dbReference type="PANTHER" id="PTHR42862">
    <property type="entry name" value="DELTA-1-PYRROLINE-5-CARBOXYLATE DEHYDROGENASE 1, ISOFORM A-RELATED"/>
    <property type="match status" value="1"/>
</dbReference>
<dbReference type="FunFam" id="3.40.309.10:FF:000005">
    <property type="entry name" value="1-pyrroline-5-carboxylate dehydrogenase 1"/>
    <property type="match status" value="1"/>
</dbReference>
<feature type="non-terminal residue" evidence="4">
    <location>
        <position position="423"/>
    </location>
</feature>
<proteinExistence type="predicted"/>
<feature type="domain" description="Aldehyde dehydrogenase" evidence="3">
    <location>
        <begin position="3"/>
        <end position="416"/>
    </location>
</feature>
<dbReference type="AlphaFoldDB" id="A0A382KFJ4"/>
<dbReference type="InterPro" id="IPR016161">
    <property type="entry name" value="Ald_DH/histidinol_DH"/>
</dbReference>
<dbReference type="Pfam" id="PF00171">
    <property type="entry name" value="Aldedh"/>
    <property type="match status" value="1"/>
</dbReference>
<organism evidence="4">
    <name type="scientific">marine metagenome</name>
    <dbReference type="NCBI Taxonomy" id="408172"/>
    <lineage>
        <taxon>unclassified sequences</taxon>
        <taxon>metagenomes</taxon>
        <taxon>ecological metagenomes</taxon>
    </lineage>
</organism>
<dbReference type="InterPro" id="IPR005933">
    <property type="entry name" value="PutA_C"/>
</dbReference>
<dbReference type="EMBL" id="UINC01079458">
    <property type="protein sequence ID" value="SVC21481.1"/>
    <property type="molecule type" value="Genomic_DNA"/>
</dbReference>
<accession>A0A382KFJ4</accession>
<keyword evidence="2" id="KW-0520">NAD</keyword>
<dbReference type="GO" id="GO:0009898">
    <property type="term" value="C:cytoplasmic side of plasma membrane"/>
    <property type="evidence" value="ECO:0007669"/>
    <property type="project" value="TreeGrafter"/>
</dbReference>
<evidence type="ECO:0000259" key="3">
    <source>
        <dbReference type="Pfam" id="PF00171"/>
    </source>
</evidence>
<dbReference type="InterPro" id="IPR016162">
    <property type="entry name" value="Ald_DH_N"/>
</dbReference>